<evidence type="ECO:0000313" key="2">
    <source>
        <dbReference type="EMBL" id="PHT53614.1"/>
    </source>
</evidence>
<dbReference type="AlphaFoldDB" id="A0A2G2X7X3"/>
<accession>A0A2G2X7X3</accession>
<dbReference type="EMBL" id="MLFT02000003">
    <property type="protein sequence ID" value="PHT53614.1"/>
    <property type="molecule type" value="Genomic_DNA"/>
</dbReference>
<name>A0A2G2X7X3_CAPBA</name>
<evidence type="ECO:0000313" key="3">
    <source>
        <dbReference type="Proteomes" id="UP000224567"/>
    </source>
</evidence>
<comment type="caution">
    <text evidence="2">The sequence shown here is derived from an EMBL/GenBank/DDBJ whole genome shotgun (WGS) entry which is preliminary data.</text>
</comment>
<organism evidence="2 3">
    <name type="scientific">Capsicum baccatum</name>
    <name type="common">Peruvian pepper</name>
    <dbReference type="NCBI Taxonomy" id="33114"/>
    <lineage>
        <taxon>Eukaryota</taxon>
        <taxon>Viridiplantae</taxon>
        <taxon>Streptophyta</taxon>
        <taxon>Embryophyta</taxon>
        <taxon>Tracheophyta</taxon>
        <taxon>Spermatophyta</taxon>
        <taxon>Magnoliopsida</taxon>
        <taxon>eudicotyledons</taxon>
        <taxon>Gunneridae</taxon>
        <taxon>Pentapetalae</taxon>
        <taxon>asterids</taxon>
        <taxon>lamiids</taxon>
        <taxon>Solanales</taxon>
        <taxon>Solanaceae</taxon>
        <taxon>Solanoideae</taxon>
        <taxon>Capsiceae</taxon>
        <taxon>Capsicum</taxon>
    </lineage>
</organism>
<dbReference type="Gene3D" id="2.40.70.10">
    <property type="entry name" value="Acid Proteases"/>
    <property type="match status" value="1"/>
</dbReference>
<dbReference type="Pfam" id="PF08284">
    <property type="entry name" value="RVP_2"/>
    <property type="match status" value="1"/>
</dbReference>
<feature type="region of interest" description="Disordered" evidence="1">
    <location>
        <begin position="30"/>
        <end position="77"/>
    </location>
</feature>
<sequence>MDMKELRAVIEKGFGELNARQDKFDESIKELKESIESSSRSTPMKGKGKGKGKGRENINASSAGQGNSSTPQKFEDEKIDLVTKVEEEEEVEMSISMDAAVEYGEPYKGRCCVTGYYKERPLKILIGFGGSTHNFIKESLADKLGCDVYPIKPRTVTYAFGKMVTSRVCKNFELSIQGLLLNVDLYLLPMSSNCDMVLGYPLMGFLGTYTLHSTGLEFSIKVWAWERIVPLQPLLLLSSEKNSKVPIAHARKWSRSRTHQNEARSVLVIIRDVLENLTEKQARGHIRAYQIAQSLVNDNNQSEEVKQITAQFASSFLESMTAASLGTRLTFDSEYTPPNEYEQPPLIQVRR</sequence>
<feature type="compositionally biased region" description="Polar residues" evidence="1">
    <location>
        <begin position="58"/>
        <end position="72"/>
    </location>
</feature>
<reference evidence="3" key="2">
    <citation type="journal article" date="2017" name="J. Anim. Genet.">
        <title>Multiple reference genome sequences of hot pepper reveal the massive evolution of plant disease resistance genes by retroduplication.</title>
        <authorList>
            <person name="Kim S."/>
            <person name="Park J."/>
            <person name="Yeom S.-I."/>
            <person name="Kim Y.-M."/>
            <person name="Seo E."/>
            <person name="Kim K.-T."/>
            <person name="Kim M.-S."/>
            <person name="Lee J.M."/>
            <person name="Cheong K."/>
            <person name="Shin H.-S."/>
            <person name="Kim S.-B."/>
            <person name="Han K."/>
            <person name="Lee J."/>
            <person name="Park M."/>
            <person name="Lee H.-A."/>
            <person name="Lee H.-Y."/>
            <person name="Lee Y."/>
            <person name="Oh S."/>
            <person name="Lee J.H."/>
            <person name="Choi E."/>
            <person name="Choi E."/>
            <person name="Lee S.E."/>
            <person name="Jeon J."/>
            <person name="Kim H."/>
            <person name="Choi G."/>
            <person name="Song H."/>
            <person name="Lee J."/>
            <person name="Lee S.-C."/>
            <person name="Kwon J.-K."/>
            <person name="Lee H.-Y."/>
            <person name="Koo N."/>
            <person name="Hong Y."/>
            <person name="Kim R.W."/>
            <person name="Kang W.-H."/>
            <person name="Huh J.H."/>
            <person name="Kang B.-C."/>
            <person name="Yang T.-J."/>
            <person name="Lee Y.-H."/>
            <person name="Bennetzen J.L."/>
            <person name="Choi D."/>
        </authorList>
    </citation>
    <scope>NUCLEOTIDE SEQUENCE [LARGE SCALE GENOMIC DNA]</scope>
    <source>
        <strain evidence="3">cv. PBC81</strain>
    </source>
</reference>
<reference evidence="2 3" key="1">
    <citation type="journal article" date="2017" name="Genome Biol.">
        <title>New reference genome sequences of hot pepper reveal the massive evolution of plant disease-resistance genes by retroduplication.</title>
        <authorList>
            <person name="Kim S."/>
            <person name="Park J."/>
            <person name="Yeom S.I."/>
            <person name="Kim Y.M."/>
            <person name="Seo E."/>
            <person name="Kim K.T."/>
            <person name="Kim M.S."/>
            <person name="Lee J.M."/>
            <person name="Cheong K."/>
            <person name="Shin H.S."/>
            <person name="Kim S.B."/>
            <person name="Han K."/>
            <person name="Lee J."/>
            <person name="Park M."/>
            <person name="Lee H.A."/>
            <person name="Lee H.Y."/>
            <person name="Lee Y."/>
            <person name="Oh S."/>
            <person name="Lee J.H."/>
            <person name="Choi E."/>
            <person name="Choi E."/>
            <person name="Lee S.E."/>
            <person name="Jeon J."/>
            <person name="Kim H."/>
            <person name="Choi G."/>
            <person name="Song H."/>
            <person name="Lee J."/>
            <person name="Lee S.C."/>
            <person name="Kwon J.K."/>
            <person name="Lee H.Y."/>
            <person name="Koo N."/>
            <person name="Hong Y."/>
            <person name="Kim R.W."/>
            <person name="Kang W.H."/>
            <person name="Huh J.H."/>
            <person name="Kang B.C."/>
            <person name="Yang T.J."/>
            <person name="Lee Y.H."/>
            <person name="Bennetzen J.L."/>
            <person name="Choi D."/>
        </authorList>
    </citation>
    <scope>NUCLEOTIDE SEQUENCE [LARGE SCALE GENOMIC DNA]</scope>
    <source>
        <strain evidence="3">cv. PBC81</strain>
    </source>
</reference>
<evidence type="ECO:0000256" key="1">
    <source>
        <dbReference type="SAM" id="MobiDB-lite"/>
    </source>
</evidence>
<dbReference type="Proteomes" id="UP000224567">
    <property type="component" value="Unassembled WGS sequence"/>
</dbReference>
<gene>
    <name evidence="2" type="ORF">CQW23_08076</name>
</gene>
<dbReference type="InterPro" id="IPR021109">
    <property type="entry name" value="Peptidase_aspartic_dom_sf"/>
</dbReference>
<dbReference type="CDD" id="cd00303">
    <property type="entry name" value="retropepsin_like"/>
    <property type="match status" value="1"/>
</dbReference>
<dbReference type="OrthoDB" id="1294181at2759"/>
<keyword evidence="3" id="KW-1185">Reference proteome</keyword>
<proteinExistence type="predicted"/>
<protein>
    <submittedName>
        <fullName evidence="2">Uncharacterized protein</fullName>
    </submittedName>
</protein>